<organism evidence="1 2">
    <name type="scientific">Paenibacillus odorifer</name>
    <dbReference type="NCBI Taxonomy" id="189426"/>
    <lineage>
        <taxon>Bacteria</taxon>
        <taxon>Bacillati</taxon>
        <taxon>Bacillota</taxon>
        <taxon>Bacilli</taxon>
        <taxon>Bacillales</taxon>
        <taxon>Paenibacillaceae</taxon>
        <taxon>Paenibacillus</taxon>
    </lineage>
</organism>
<evidence type="ECO:0000313" key="1">
    <source>
        <dbReference type="EMBL" id="OMD20753.1"/>
    </source>
</evidence>
<proteinExistence type="predicted"/>
<protein>
    <submittedName>
        <fullName evidence="1">Uncharacterized protein</fullName>
    </submittedName>
</protein>
<dbReference type="EMBL" id="MKQP01000089">
    <property type="protein sequence ID" value="OMD20753.1"/>
    <property type="molecule type" value="Genomic_DNA"/>
</dbReference>
<sequence length="228" mass="26207">MIESIHPVFTWSQNRIFAGGNRNVILLVEWKGNMPSEHSRPSSYKVVAREIELRVWLEPHVTFKRSYGCEFEVGEGSSLLLKLGKIKTGQRKFIALEFNISTTIAGRYEALSLQWKYKKPTVERVQELPVKVLELEYTHHTQVLSETCCFHVEKHLELLKTAETIEEATTLQNEGQHSQAHEMLCRHADKLLLLAVRSGDPLLLKEAEMLYKQIGFEYQKRGKTATGN</sequence>
<evidence type="ECO:0000313" key="2">
    <source>
        <dbReference type="Proteomes" id="UP000187465"/>
    </source>
</evidence>
<dbReference type="RefSeq" id="WP_036676574.1">
    <property type="nucleotide sequence ID" value="NZ_JARLKA010000060.1"/>
</dbReference>
<dbReference type="Proteomes" id="UP000187465">
    <property type="component" value="Unassembled WGS sequence"/>
</dbReference>
<gene>
    <name evidence="1" type="ORF">BJP51_08435</name>
</gene>
<name>A0A1R0WTC2_9BACL</name>
<dbReference type="AlphaFoldDB" id="A0A1R0WTC2"/>
<accession>A0A1R0WTC2</accession>
<reference evidence="1 2" key="1">
    <citation type="submission" date="2016-10" db="EMBL/GenBank/DDBJ databases">
        <title>Paenibacillus species isolates.</title>
        <authorList>
            <person name="Beno S.M."/>
        </authorList>
    </citation>
    <scope>NUCLEOTIDE SEQUENCE [LARGE SCALE GENOMIC DNA]</scope>
    <source>
        <strain evidence="1 2">FSL H7-0604</strain>
    </source>
</reference>
<comment type="caution">
    <text evidence="1">The sequence shown here is derived from an EMBL/GenBank/DDBJ whole genome shotgun (WGS) entry which is preliminary data.</text>
</comment>